<protein>
    <submittedName>
        <fullName evidence="3">AIPR family protein</fullName>
    </submittedName>
</protein>
<proteinExistence type="predicted"/>
<sequence>MEYFADSGETGNCQICTSVHRNKSQNRLRQMNGYAIWDDFETLDIFIADYKGDGTIYNMEKARVTSNLNLGYRFLRYIEKGDLTQTEESAAETEFISNFQEFKTKIMRTRIILLTDALTRSDFALPKTSKDEDIVFEVWDLQRIYQVWSSQGKRESIEIDLPEQFGQKLRFLAVEQEDDQYSAYLTVAPAGLLADLYNIYGTRLLEQNVRVYLQNLGKVNREIRKTILDSPGMFMAYNNGISATASDITFEDDSITGLPFIKRINGLQIVNGGQTTSSIFYARKKDRAELRKVNVQIKITCVNNARQMDQIVSKISKYANSQNKVSEIDLTSNQPFQIKLEELSRTTWANPAGNGNQQTRWFYERVKGQYKEELNKEHTTTRKNAFKLKNPSWQVLRKEEFAKYRNSWKLLPYWVARGSQKNYLHFVWQEKDTEPSRQYFKDNVAVAIFFKAAESIYGKKPNSMGDLRYLVVPYTVAWINYHTEERLNLSKIWNAQRLSDSLWLLLKSVLLKINEFFQQKPEEFALISEWGKREECWKALSSIAPAEMGINFELIAADLNEPIAAGTVLNRNTDNLNGLKIADWEKIETEGRERLGFDLFQINIIRNVIRRLKLDRQLTEQLSEQAVALLEIYRNAAVTT</sequence>
<dbReference type="Pfam" id="PF10592">
    <property type="entry name" value="AIPR"/>
    <property type="match status" value="1"/>
</dbReference>
<gene>
    <name evidence="3" type="ORF">IDJ77_04175</name>
</gene>
<evidence type="ECO:0000313" key="4">
    <source>
        <dbReference type="Proteomes" id="UP000606600"/>
    </source>
</evidence>
<feature type="domain" description="Abortive phage infection protein C-terminal" evidence="1">
    <location>
        <begin position="205"/>
        <end position="520"/>
    </location>
</feature>
<dbReference type="Pfam" id="PF22879">
    <property type="entry name" value="AIPR_N"/>
    <property type="match status" value="1"/>
</dbReference>
<dbReference type="InterPro" id="IPR018891">
    <property type="entry name" value="AIPR_C"/>
</dbReference>
<dbReference type="EMBL" id="JACWMY010000002">
    <property type="protein sequence ID" value="MBD1362999.1"/>
    <property type="molecule type" value="Genomic_DNA"/>
</dbReference>
<dbReference type="Proteomes" id="UP000606600">
    <property type="component" value="Unassembled WGS sequence"/>
</dbReference>
<comment type="caution">
    <text evidence="3">The sequence shown here is derived from an EMBL/GenBank/DDBJ whole genome shotgun (WGS) entry which is preliminary data.</text>
</comment>
<keyword evidence="4" id="KW-1185">Reference proteome</keyword>
<evidence type="ECO:0000313" key="3">
    <source>
        <dbReference type="EMBL" id="MBD1362999.1"/>
    </source>
</evidence>
<accession>A0ABR7WKY9</accession>
<evidence type="ECO:0000259" key="1">
    <source>
        <dbReference type="Pfam" id="PF10592"/>
    </source>
</evidence>
<evidence type="ECO:0000259" key="2">
    <source>
        <dbReference type="Pfam" id="PF22879"/>
    </source>
</evidence>
<dbReference type="InterPro" id="IPR055101">
    <property type="entry name" value="AIPR_N"/>
</dbReference>
<reference evidence="3 4" key="1">
    <citation type="submission" date="2020-09" db="EMBL/GenBank/DDBJ databases">
        <title>Novel species of Mucilaginibacter isolated from a glacier on the Tibetan Plateau.</title>
        <authorList>
            <person name="Liu Q."/>
            <person name="Xin Y.-H."/>
        </authorList>
    </citation>
    <scope>NUCLEOTIDE SEQUENCE [LARGE SCALE GENOMIC DNA]</scope>
    <source>
        <strain evidence="3 4">ZT4R22</strain>
    </source>
</reference>
<organism evidence="3 4">
    <name type="scientific">Mucilaginibacter pankratovii</name>
    <dbReference type="NCBI Taxonomy" id="2772110"/>
    <lineage>
        <taxon>Bacteria</taxon>
        <taxon>Pseudomonadati</taxon>
        <taxon>Bacteroidota</taxon>
        <taxon>Sphingobacteriia</taxon>
        <taxon>Sphingobacteriales</taxon>
        <taxon>Sphingobacteriaceae</taxon>
        <taxon>Mucilaginibacter</taxon>
    </lineage>
</organism>
<name>A0ABR7WKY9_9SPHI</name>
<feature type="domain" description="Abortive infection phage resistance protein N-terminal" evidence="2">
    <location>
        <begin position="1"/>
        <end position="146"/>
    </location>
</feature>